<dbReference type="InterPro" id="IPR007167">
    <property type="entry name" value="Fe-transptr_FeoA-like"/>
</dbReference>
<dbReference type="EMBL" id="JAJHJB010000007">
    <property type="protein sequence ID" value="MCC5465227.1"/>
    <property type="molecule type" value="Genomic_DNA"/>
</dbReference>
<evidence type="ECO:0000313" key="4">
    <source>
        <dbReference type="EMBL" id="MCC5465227.1"/>
    </source>
</evidence>
<dbReference type="SMART" id="SM00899">
    <property type="entry name" value="FeoA"/>
    <property type="match status" value="1"/>
</dbReference>
<accession>A0ABS8HSD6</accession>
<dbReference type="Proteomes" id="UP001165492">
    <property type="component" value="Unassembled WGS sequence"/>
</dbReference>
<gene>
    <name evidence="3" type="ORF">LMF89_07260</name>
    <name evidence="4" type="ORF">LMF89_07605</name>
</gene>
<dbReference type="PANTHER" id="PTHR43151">
    <property type="entry name" value="FEOA FAMILY PROTEIN"/>
    <property type="match status" value="1"/>
</dbReference>
<evidence type="ECO:0000259" key="2">
    <source>
        <dbReference type="SMART" id="SM00899"/>
    </source>
</evidence>
<evidence type="ECO:0000313" key="5">
    <source>
        <dbReference type="Proteomes" id="UP001165492"/>
    </source>
</evidence>
<reference evidence="3" key="1">
    <citation type="submission" date="2021-11" db="EMBL/GenBank/DDBJ databases">
        <title>Description of a new species Pelosinus isolated from the bottom sediments of Lake Baikal.</title>
        <authorList>
            <person name="Zakharyuk A."/>
        </authorList>
    </citation>
    <scope>NUCLEOTIDE SEQUENCE</scope>
    <source>
        <strain evidence="3">Bkl1</strain>
    </source>
</reference>
<evidence type="ECO:0000313" key="3">
    <source>
        <dbReference type="EMBL" id="MCC5465158.1"/>
    </source>
</evidence>
<dbReference type="RefSeq" id="WP_007957641.1">
    <property type="nucleotide sequence ID" value="NZ_JAJHJB010000007.1"/>
</dbReference>
<keyword evidence="5" id="KW-1185">Reference proteome</keyword>
<protein>
    <submittedName>
        <fullName evidence="3">Ferrous iron transport protein A</fullName>
    </submittedName>
</protein>
<dbReference type="InterPro" id="IPR053184">
    <property type="entry name" value="FeoA-like"/>
</dbReference>
<dbReference type="Gene3D" id="2.30.30.90">
    <property type="match status" value="1"/>
</dbReference>
<dbReference type="SUPFAM" id="SSF50037">
    <property type="entry name" value="C-terminal domain of transcriptional repressors"/>
    <property type="match status" value="1"/>
</dbReference>
<dbReference type="PANTHER" id="PTHR43151:SF1">
    <property type="entry name" value="SSR2333 PROTEIN"/>
    <property type="match status" value="1"/>
</dbReference>
<dbReference type="InterPro" id="IPR038157">
    <property type="entry name" value="FeoA_core_dom"/>
</dbReference>
<comment type="caution">
    <text evidence="3">The sequence shown here is derived from an EMBL/GenBank/DDBJ whole genome shotgun (WGS) entry which is preliminary data.</text>
</comment>
<organism evidence="3 5">
    <name type="scientific">Pelosinus baikalensis</name>
    <dbReference type="NCBI Taxonomy" id="2892015"/>
    <lineage>
        <taxon>Bacteria</taxon>
        <taxon>Bacillati</taxon>
        <taxon>Bacillota</taxon>
        <taxon>Negativicutes</taxon>
        <taxon>Selenomonadales</taxon>
        <taxon>Sporomusaceae</taxon>
        <taxon>Pelosinus</taxon>
    </lineage>
</organism>
<feature type="domain" description="Ferrous iron transporter FeoA-like" evidence="2">
    <location>
        <begin position="1"/>
        <end position="70"/>
    </location>
</feature>
<keyword evidence="1" id="KW-0408">Iron</keyword>
<sequence>MPLVFARVGQKCIIRKFSCSCDIRMRMVNMGLFPGCPIEILNSMNGTLLLKVGSARVMLEKCLAHQIHVS</sequence>
<dbReference type="Pfam" id="PF04023">
    <property type="entry name" value="FeoA"/>
    <property type="match status" value="1"/>
</dbReference>
<dbReference type="EMBL" id="JAJHJB010000007">
    <property type="protein sequence ID" value="MCC5465158.1"/>
    <property type="molecule type" value="Genomic_DNA"/>
</dbReference>
<name>A0ABS8HSD6_9FIRM</name>
<dbReference type="InterPro" id="IPR008988">
    <property type="entry name" value="Transcriptional_repressor_C"/>
</dbReference>
<evidence type="ECO:0000256" key="1">
    <source>
        <dbReference type="ARBA" id="ARBA00023004"/>
    </source>
</evidence>
<proteinExistence type="predicted"/>